<dbReference type="OrthoDB" id="5173286at2"/>
<dbReference type="Pfam" id="PF00012">
    <property type="entry name" value="HSP70"/>
    <property type="match status" value="1"/>
</dbReference>
<dbReference type="PANTHER" id="PTHR42749:SF1">
    <property type="entry name" value="CELL SHAPE-DETERMINING PROTEIN MREB"/>
    <property type="match status" value="1"/>
</dbReference>
<feature type="transmembrane region" description="Helical" evidence="5">
    <location>
        <begin position="449"/>
        <end position="470"/>
    </location>
</feature>
<feature type="compositionally biased region" description="Low complexity" evidence="4">
    <location>
        <begin position="480"/>
        <end position="509"/>
    </location>
</feature>
<sequence>MSDGVGLSVGASNLAAVVVGRAALSRTSVLTRFPHRPPEVGVPSENPNLNERGLILTDFVDRVGDPVGIVAADGSTHQADVVLADALRALLLALTGGRPPAGEIVVTHPAHWPRAAIDGLRGALATVPELGQPNPAPLVSDAVAALTALQDEAGVPTRGVIALCDFGGTGTSITLVDAGAGYAQLAPTVRHTDLSGDLVDQALLTHVINELSAAGSIDLSGTSAIGSLSQLRMQCRGAKERLSTASVTSLVADLPGHHGEVRLTRNELDDAIRQPVADFAAVLRDTLERNGVREMAAVASVGGGARIPIVTTTLSEQFRVPIITSAQPELAAAIGGGIAAVRGTIEDGNTSMAAAAPAAAAAAAALAATSMAPEVPAPDDAPPSGTFGALAWSDATDVPDVAPTDPYDYDSPAEPVGTGEIRPQIDFQRDPYQDTRAAAPLPWYRRPEVAMGAGVLGVLVALAAAVLFVMRTGDTPPAPASTTAPPTTSAAPPPASETQEPTQESVTQEAPPPPVTETVTASSSEPPPSPPPPSTTTEPPPPPTTTPPPPTTTQPPPSTPPPPPTIPTLPYETIPGLPFVPNPIQPPQPAP</sequence>
<feature type="compositionally biased region" description="Pro residues" evidence="4">
    <location>
        <begin position="525"/>
        <end position="567"/>
    </location>
</feature>
<dbReference type="Gene3D" id="3.30.420.40">
    <property type="match status" value="2"/>
</dbReference>
<dbReference type="PANTHER" id="PTHR42749">
    <property type="entry name" value="CELL SHAPE-DETERMINING PROTEIN MREB"/>
    <property type="match status" value="1"/>
</dbReference>
<keyword evidence="2" id="KW-0067">ATP-binding</keyword>
<dbReference type="eggNOG" id="COG0443">
    <property type="taxonomic scope" value="Bacteria"/>
</dbReference>
<evidence type="ECO:0000256" key="1">
    <source>
        <dbReference type="ARBA" id="ARBA00022741"/>
    </source>
</evidence>
<evidence type="ECO:0000256" key="3">
    <source>
        <dbReference type="ARBA" id="ARBA00023186"/>
    </source>
</evidence>
<evidence type="ECO:0000256" key="5">
    <source>
        <dbReference type="SAM" id="Phobius"/>
    </source>
</evidence>
<feature type="region of interest" description="Disordered" evidence="4">
    <location>
        <begin position="475"/>
        <end position="591"/>
    </location>
</feature>
<feature type="region of interest" description="Disordered" evidence="4">
    <location>
        <begin position="411"/>
        <end position="430"/>
    </location>
</feature>
<protein>
    <submittedName>
        <fullName evidence="6">Molecular chaperone</fullName>
    </submittedName>
</protein>
<dbReference type="GO" id="GO:0140662">
    <property type="term" value="F:ATP-dependent protein folding chaperone"/>
    <property type="evidence" value="ECO:0007669"/>
    <property type="project" value="InterPro"/>
</dbReference>
<gene>
    <name evidence="6" type="ordered locus">MycrhN_4412</name>
</gene>
<dbReference type="CDD" id="cd10170">
    <property type="entry name" value="ASKHA_NBD_HSP70"/>
    <property type="match status" value="1"/>
</dbReference>
<organism evidence="6 7">
    <name type="scientific">Mycolicibacterium rhodesiae (strain NBB3)</name>
    <name type="common">Mycobacterium rhodesiae</name>
    <dbReference type="NCBI Taxonomy" id="710685"/>
    <lineage>
        <taxon>Bacteria</taxon>
        <taxon>Bacillati</taxon>
        <taxon>Actinomycetota</taxon>
        <taxon>Actinomycetes</taxon>
        <taxon>Mycobacteriales</taxon>
        <taxon>Mycobacteriaceae</taxon>
        <taxon>Mycolicibacterium</taxon>
    </lineage>
</organism>
<evidence type="ECO:0000256" key="2">
    <source>
        <dbReference type="ARBA" id="ARBA00022840"/>
    </source>
</evidence>
<keyword evidence="1" id="KW-0547">Nucleotide-binding</keyword>
<accession>G8RLT3</accession>
<evidence type="ECO:0000256" key="4">
    <source>
        <dbReference type="SAM" id="MobiDB-lite"/>
    </source>
</evidence>
<dbReference type="PATRIC" id="fig|710685.3.peg.4423"/>
<reference evidence="6 7" key="1">
    <citation type="submission" date="2011-12" db="EMBL/GenBank/DDBJ databases">
        <title>Complete sequence of Mycobacterium rhodesiae NBB3.</title>
        <authorList>
            <consortium name="US DOE Joint Genome Institute"/>
            <person name="Lucas S."/>
            <person name="Han J."/>
            <person name="Lapidus A."/>
            <person name="Cheng J.-F."/>
            <person name="Goodwin L."/>
            <person name="Pitluck S."/>
            <person name="Peters L."/>
            <person name="Mikhailova N."/>
            <person name="Gu W."/>
            <person name="Detter J.C."/>
            <person name="Han C."/>
            <person name="Tapia R."/>
            <person name="Land M."/>
            <person name="Hauser L."/>
            <person name="Kyrpides N."/>
            <person name="Ivanova N."/>
            <person name="Pagani I."/>
            <person name="Mattes T."/>
            <person name="Holmes A."/>
            <person name="Rutledge P."/>
            <person name="Paulsen I."/>
            <person name="Coleman N."/>
            <person name="Woyke T."/>
        </authorList>
    </citation>
    <scope>NUCLEOTIDE SEQUENCE [LARGE SCALE GENOMIC DNA]</scope>
    <source>
        <strain evidence="6 7">NBB3</strain>
    </source>
</reference>
<dbReference type="GO" id="GO:0005524">
    <property type="term" value="F:ATP binding"/>
    <property type="evidence" value="ECO:0007669"/>
    <property type="project" value="UniProtKB-KW"/>
</dbReference>
<dbReference type="SUPFAM" id="SSF53067">
    <property type="entry name" value="Actin-like ATPase domain"/>
    <property type="match status" value="1"/>
</dbReference>
<keyword evidence="5" id="KW-0812">Transmembrane</keyword>
<dbReference type="KEGG" id="mrh:MycrhN_4412"/>
<keyword evidence="3" id="KW-0143">Chaperone</keyword>
<dbReference type="InterPro" id="IPR013126">
    <property type="entry name" value="Hsp_70_fam"/>
</dbReference>
<dbReference type="RefSeq" id="WP_014212654.1">
    <property type="nucleotide sequence ID" value="NC_016604.1"/>
</dbReference>
<dbReference type="InterPro" id="IPR043129">
    <property type="entry name" value="ATPase_NBD"/>
</dbReference>
<keyword evidence="5" id="KW-1133">Transmembrane helix</keyword>
<dbReference type="HOGENOM" id="CLU_028017_1_1_11"/>
<dbReference type="AlphaFoldDB" id="G8RLT3"/>
<proteinExistence type="predicted"/>
<dbReference type="Proteomes" id="UP000005442">
    <property type="component" value="Chromosome"/>
</dbReference>
<feature type="compositionally biased region" description="Pro residues" evidence="4">
    <location>
        <begin position="578"/>
        <end position="591"/>
    </location>
</feature>
<keyword evidence="7" id="KW-1185">Reference proteome</keyword>
<keyword evidence="5" id="KW-0472">Membrane</keyword>
<dbReference type="EMBL" id="CP003169">
    <property type="protein sequence ID" value="AEV74906.1"/>
    <property type="molecule type" value="Genomic_DNA"/>
</dbReference>
<dbReference type="STRING" id="710685.MycrhN_4412"/>
<evidence type="ECO:0000313" key="6">
    <source>
        <dbReference type="EMBL" id="AEV74906.1"/>
    </source>
</evidence>
<name>G8RLT3_MYCRN</name>
<evidence type="ECO:0000313" key="7">
    <source>
        <dbReference type="Proteomes" id="UP000005442"/>
    </source>
</evidence>
<dbReference type="Gene3D" id="3.90.640.10">
    <property type="entry name" value="Actin, Chain A, domain 4"/>
    <property type="match status" value="1"/>
</dbReference>